<protein>
    <submittedName>
        <fullName evidence="2">Transposase</fullName>
    </submittedName>
</protein>
<dbReference type="NCBIfam" id="NF033580">
    <property type="entry name" value="transpos_IS5_3"/>
    <property type="match status" value="1"/>
</dbReference>
<dbReference type="EMBL" id="FOSN01000011">
    <property type="protein sequence ID" value="SFK59317.1"/>
    <property type="molecule type" value="Genomic_DNA"/>
</dbReference>
<keyword evidence="3" id="KW-1185">Reference proteome</keyword>
<evidence type="ECO:0000259" key="1">
    <source>
        <dbReference type="Pfam" id="PF13340"/>
    </source>
</evidence>
<proteinExistence type="predicted"/>
<evidence type="ECO:0000313" key="2">
    <source>
        <dbReference type="EMBL" id="SFK59317.1"/>
    </source>
</evidence>
<dbReference type="InterPro" id="IPR052909">
    <property type="entry name" value="Transposase_6_like"/>
</dbReference>
<dbReference type="AlphaFoldDB" id="A0A1I4ATQ4"/>
<dbReference type="STRING" id="1612308.SAMN05444581_11194"/>
<dbReference type="PANTHER" id="PTHR46637:SF1">
    <property type="entry name" value="BLL5188 PROTEIN"/>
    <property type="match status" value="1"/>
</dbReference>
<accession>A0A1I4ATQ4</accession>
<gene>
    <name evidence="2" type="ORF">SAMN05444581_11194</name>
</gene>
<dbReference type="Pfam" id="PF13340">
    <property type="entry name" value="DUF4096"/>
    <property type="match status" value="1"/>
</dbReference>
<dbReference type="PANTHER" id="PTHR46637">
    <property type="entry name" value="TIS1421-TRANSPOSASE PROTEIN A"/>
    <property type="match status" value="1"/>
</dbReference>
<evidence type="ECO:0000313" key="3">
    <source>
        <dbReference type="Proteomes" id="UP000198755"/>
    </source>
</evidence>
<name>A0A1I4ATQ4_9HYPH</name>
<reference evidence="2 3" key="1">
    <citation type="submission" date="2016-10" db="EMBL/GenBank/DDBJ databases">
        <authorList>
            <person name="de Groot N.N."/>
        </authorList>
    </citation>
    <scope>NUCLEOTIDE SEQUENCE [LARGE SCALE GENOMIC DNA]</scope>
    <source>
        <strain evidence="2 3">NE2</strain>
    </source>
</reference>
<dbReference type="InterPro" id="IPR025161">
    <property type="entry name" value="IS402-like_dom"/>
</dbReference>
<feature type="domain" description="Insertion element IS402-like" evidence="1">
    <location>
        <begin position="9"/>
        <end position="82"/>
    </location>
</feature>
<dbReference type="Proteomes" id="UP000198755">
    <property type="component" value="Unassembled WGS sequence"/>
</dbReference>
<organism evidence="2 3">
    <name type="scientific">Methylocapsa palsarum</name>
    <dbReference type="NCBI Taxonomy" id="1612308"/>
    <lineage>
        <taxon>Bacteria</taxon>
        <taxon>Pseudomonadati</taxon>
        <taxon>Pseudomonadota</taxon>
        <taxon>Alphaproteobacteria</taxon>
        <taxon>Hyphomicrobiales</taxon>
        <taxon>Beijerinckiaceae</taxon>
        <taxon>Methylocapsa</taxon>
    </lineage>
</organism>
<sequence>MSVLDRLILRDDQWERVSRHIIGDDRTRGSSSRDNRMFVEAVLWIVRTGSPGRDLPEAFGEWNSVFRRFSRWSHKGVWQRIFAAMSDDPDFEYLIVDSTIVRAHQHAAGAKKGGLKIRPLAVRAAA</sequence>